<reference evidence="2" key="1">
    <citation type="journal article" date="2020" name="Stud. Mycol.">
        <title>101 Dothideomycetes genomes: a test case for predicting lifestyles and emergence of pathogens.</title>
        <authorList>
            <person name="Haridas S."/>
            <person name="Albert R."/>
            <person name="Binder M."/>
            <person name="Bloem J."/>
            <person name="Labutti K."/>
            <person name="Salamov A."/>
            <person name="Andreopoulos B."/>
            <person name="Baker S."/>
            <person name="Barry K."/>
            <person name="Bills G."/>
            <person name="Bluhm B."/>
            <person name="Cannon C."/>
            <person name="Castanera R."/>
            <person name="Culley D."/>
            <person name="Daum C."/>
            <person name="Ezra D."/>
            <person name="Gonzalez J."/>
            <person name="Henrissat B."/>
            <person name="Kuo A."/>
            <person name="Liang C."/>
            <person name="Lipzen A."/>
            <person name="Lutzoni F."/>
            <person name="Magnuson J."/>
            <person name="Mondo S."/>
            <person name="Nolan M."/>
            <person name="Ohm R."/>
            <person name="Pangilinan J."/>
            <person name="Park H.-J."/>
            <person name="Ramirez L."/>
            <person name="Alfaro M."/>
            <person name="Sun H."/>
            <person name="Tritt A."/>
            <person name="Yoshinaga Y."/>
            <person name="Zwiers L.-H."/>
            <person name="Turgeon B."/>
            <person name="Goodwin S."/>
            <person name="Spatafora J."/>
            <person name="Crous P."/>
            <person name="Grigoriev I."/>
        </authorList>
    </citation>
    <scope>NUCLEOTIDE SEQUENCE</scope>
    <source>
        <strain evidence="2">CBS 119687</strain>
    </source>
</reference>
<dbReference type="AlphaFoldDB" id="A0A6A5ZYA9"/>
<evidence type="ECO:0000313" key="3">
    <source>
        <dbReference type="Proteomes" id="UP000799771"/>
    </source>
</evidence>
<feature type="compositionally biased region" description="Basic and acidic residues" evidence="1">
    <location>
        <begin position="64"/>
        <end position="75"/>
    </location>
</feature>
<feature type="region of interest" description="Disordered" evidence="1">
    <location>
        <begin position="1"/>
        <end position="76"/>
    </location>
</feature>
<evidence type="ECO:0000313" key="2">
    <source>
        <dbReference type="EMBL" id="KAF2123767.1"/>
    </source>
</evidence>
<keyword evidence="3" id="KW-1185">Reference proteome</keyword>
<dbReference type="RefSeq" id="XP_033518161.1">
    <property type="nucleotide sequence ID" value="XM_033671019.1"/>
</dbReference>
<feature type="compositionally biased region" description="Basic and acidic residues" evidence="1">
    <location>
        <begin position="11"/>
        <end position="23"/>
    </location>
</feature>
<accession>A0A6A5ZYA9</accession>
<feature type="region of interest" description="Disordered" evidence="1">
    <location>
        <begin position="124"/>
        <end position="155"/>
    </location>
</feature>
<dbReference type="GeneID" id="54411451"/>
<name>A0A6A5ZYA9_9PLEO</name>
<proteinExistence type="predicted"/>
<dbReference type="EMBL" id="ML977522">
    <property type="protein sequence ID" value="KAF2123767.1"/>
    <property type="molecule type" value="Genomic_DNA"/>
</dbReference>
<feature type="region of interest" description="Disordered" evidence="1">
    <location>
        <begin position="169"/>
        <end position="198"/>
    </location>
</feature>
<dbReference type="Proteomes" id="UP000799771">
    <property type="component" value="Unassembled WGS sequence"/>
</dbReference>
<feature type="compositionally biased region" description="Basic residues" evidence="1">
    <location>
        <begin position="1"/>
        <end position="10"/>
    </location>
</feature>
<organism evidence="2 3">
    <name type="scientific">Dothidotthia symphoricarpi CBS 119687</name>
    <dbReference type="NCBI Taxonomy" id="1392245"/>
    <lineage>
        <taxon>Eukaryota</taxon>
        <taxon>Fungi</taxon>
        <taxon>Dikarya</taxon>
        <taxon>Ascomycota</taxon>
        <taxon>Pezizomycotina</taxon>
        <taxon>Dothideomycetes</taxon>
        <taxon>Pleosporomycetidae</taxon>
        <taxon>Pleosporales</taxon>
        <taxon>Dothidotthiaceae</taxon>
        <taxon>Dothidotthia</taxon>
    </lineage>
</organism>
<gene>
    <name evidence="2" type="ORF">P153DRAFT_391184</name>
</gene>
<evidence type="ECO:0000256" key="1">
    <source>
        <dbReference type="SAM" id="MobiDB-lite"/>
    </source>
</evidence>
<feature type="compositionally biased region" description="Acidic residues" evidence="1">
    <location>
        <begin position="124"/>
        <end position="147"/>
    </location>
</feature>
<protein>
    <submittedName>
        <fullName evidence="2">Uncharacterized protein</fullName>
    </submittedName>
</protein>
<sequence length="504" mass="54501">MARRQQRAPARKADTKRPSHDGEAMAAPGQKRRRVTSATSMADDVEMSLDNTDGSGDGDMDVDNSSKETSLDHTDSNGADWEARVWAGAQLQALETAIEAAPSNAAIVHFGEFLRMRLVGAETEADGDVDGDGDGDGDGDSDDDMDMENSSSRDSRVLARRLAIIHRGMRPSHALPSASPPAPAPPTRTRTKSHSTPNSTQRFFARLSTPLTPAQLLQLQQLTTTLRQDVSTGSCFDLDFHVPNHNCTDDSEPLQFLLLDTLQLDSTSLRARVVQVLLGLFWFELGQTFKPGTGASLAHWDEGTWAKFYRVVVPAHRRADVTTPAGVDVTDVGVTASTSVDVSDVEEEAKDGLVVPLTLVKDTIQRYRIFGHRLHQLRTNLSPGCILLLIHGLDIDAVNVCYSWSTQHAAEFYERVKSAQELWGSGRDLDGLVASLGELFADKYGLIAAWEGVAGKKAGKKAVKKAGKKGGKKKMEGGLVEGELVEGRGSGMLRALAETEESGE</sequence>